<dbReference type="InterPro" id="IPR044852">
    <property type="entry name" value="WBP2-like"/>
</dbReference>
<evidence type="ECO:0000256" key="1">
    <source>
        <dbReference type="SAM" id="MobiDB-lite"/>
    </source>
</evidence>
<dbReference type="PANTHER" id="PTHR31606">
    <property type="entry name" value="WW DOMAIN BINDING PROTEIN 2, ISOFORM E"/>
    <property type="match status" value="1"/>
</dbReference>
<dbReference type="CDD" id="cd13214">
    <property type="entry name" value="PH-GRAM_WBP2"/>
    <property type="match status" value="1"/>
</dbReference>
<accession>A0A0G4GDC9</accession>
<evidence type="ECO:0008006" key="3">
    <source>
        <dbReference type="Google" id="ProtNLM"/>
    </source>
</evidence>
<dbReference type="GO" id="GO:0005634">
    <property type="term" value="C:nucleus"/>
    <property type="evidence" value="ECO:0007669"/>
    <property type="project" value="TreeGrafter"/>
</dbReference>
<feature type="compositionally biased region" description="Pro residues" evidence="1">
    <location>
        <begin position="210"/>
        <end position="235"/>
    </location>
</feature>
<gene>
    <name evidence="2" type="ORF">Cvel_21363</name>
</gene>
<dbReference type="VEuPathDB" id="CryptoDB:Cvel_21363"/>
<feature type="compositionally biased region" description="Low complexity" evidence="1">
    <location>
        <begin position="190"/>
        <end position="209"/>
    </location>
</feature>
<evidence type="ECO:0000313" key="2">
    <source>
        <dbReference type="EMBL" id="CEM27170.1"/>
    </source>
</evidence>
<sequence>MAINPHLAQEAYSRRLYPLAVPGELFILERDGIKFQAKTPTGKLHGNGSMFLTTKRIVFLKKGDPSRHGDFTSFEIPLAFIRDPAFKQPIFGANYMQGQVAPLLSAPNPISGDATWYLTFNQGGCGTFLPLFFRLHKEAVRDLQPSPQFFHQVQSGQLQQVAFVDPADPSVLFITQPQPLDPPPGYHGNQGQQPAQAQQQPGQPGQQPQPGAPPPPVDASAPPPAYDARGLPPPGGNSSQRPDGTRGPSTFMRGIM</sequence>
<dbReference type="GO" id="GO:0031490">
    <property type="term" value="F:chromatin DNA binding"/>
    <property type="evidence" value="ECO:0007669"/>
    <property type="project" value="TreeGrafter"/>
</dbReference>
<organism evidence="2">
    <name type="scientific">Chromera velia CCMP2878</name>
    <dbReference type="NCBI Taxonomy" id="1169474"/>
    <lineage>
        <taxon>Eukaryota</taxon>
        <taxon>Sar</taxon>
        <taxon>Alveolata</taxon>
        <taxon>Colpodellida</taxon>
        <taxon>Chromeraceae</taxon>
        <taxon>Chromera</taxon>
    </lineage>
</organism>
<name>A0A0G4GDC9_9ALVE</name>
<dbReference type="SUPFAM" id="SSF50729">
    <property type="entry name" value="PH domain-like"/>
    <property type="match status" value="1"/>
</dbReference>
<dbReference type="PhylomeDB" id="A0A0G4GDC9"/>
<protein>
    <recommendedName>
        <fullName evidence="3">GRAM domain-containing protein</fullName>
    </recommendedName>
</protein>
<dbReference type="EMBL" id="CDMZ01001100">
    <property type="protein sequence ID" value="CEM27170.1"/>
    <property type="molecule type" value="Genomic_DNA"/>
</dbReference>
<dbReference type="PANTHER" id="PTHR31606:SF1">
    <property type="entry name" value="WW DOMAIN BINDING PROTEIN 2, ISOFORM E"/>
    <property type="match status" value="1"/>
</dbReference>
<reference evidence="2" key="1">
    <citation type="submission" date="2014-11" db="EMBL/GenBank/DDBJ databases">
        <authorList>
            <person name="Otto D Thomas"/>
            <person name="Naeem Raeece"/>
        </authorList>
    </citation>
    <scope>NUCLEOTIDE SEQUENCE</scope>
</reference>
<dbReference type="GO" id="GO:0003713">
    <property type="term" value="F:transcription coactivator activity"/>
    <property type="evidence" value="ECO:0007669"/>
    <property type="project" value="InterPro"/>
</dbReference>
<proteinExistence type="predicted"/>
<dbReference type="AlphaFoldDB" id="A0A0G4GDC9"/>
<feature type="region of interest" description="Disordered" evidence="1">
    <location>
        <begin position="172"/>
        <end position="256"/>
    </location>
</feature>